<organism evidence="2">
    <name type="scientific">marine sediment metagenome</name>
    <dbReference type="NCBI Taxonomy" id="412755"/>
    <lineage>
        <taxon>unclassified sequences</taxon>
        <taxon>metagenomes</taxon>
        <taxon>ecological metagenomes</taxon>
    </lineage>
</organism>
<feature type="non-terminal residue" evidence="2">
    <location>
        <position position="1"/>
    </location>
</feature>
<gene>
    <name evidence="2" type="ORF">S06H3_19107</name>
</gene>
<sequence length="122" mass="13446">HEAQSKERSVTFLPEGGQMEPTRLNDKTFTDNVLLLGDSMPAALMGHPGAYYTTIRGGEVGDMYTAEAVVSPPNFLRCFNSLLMGGIGFSSIAYALTLNPHLMFQMNFDFINLNYELVMSLS</sequence>
<evidence type="ECO:0000256" key="1">
    <source>
        <dbReference type="SAM" id="MobiDB-lite"/>
    </source>
</evidence>
<feature type="region of interest" description="Disordered" evidence="1">
    <location>
        <begin position="1"/>
        <end position="21"/>
    </location>
</feature>
<dbReference type="EMBL" id="BARV01009743">
    <property type="protein sequence ID" value="GAI03692.1"/>
    <property type="molecule type" value="Genomic_DNA"/>
</dbReference>
<name>X1K9K1_9ZZZZ</name>
<comment type="caution">
    <text evidence="2">The sequence shown here is derived from an EMBL/GenBank/DDBJ whole genome shotgun (WGS) entry which is preliminary data.</text>
</comment>
<evidence type="ECO:0000313" key="2">
    <source>
        <dbReference type="EMBL" id="GAI03692.1"/>
    </source>
</evidence>
<protein>
    <submittedName>
        <fullName evidence="2">Uncharacterized protein</fullName>
    </submittedName>
</protein>
<dbReference type="AlphaFoldDB" id="X1K9K1"/>
<proteinExistence type="predicted"/>
<accession>X1K9K1</accession>
<reference evidence="2" key="1">
    <citation type="journal article" date="2014" name="Front. Microbiol.">
        <title>High frequency of phylogenetically diverse reductive dehalogenase-homologous genes in deep subseafloor sedimentary metagenomes.</title>
        <authorList>
            <person name="Kawai M."/>
            <person name="Futagami T."/>
            <person name="Toyoda A."/>
            <person name="Takaki Y."/>
            <person name="Nishi S."/>
            <person name="Hori S."/>
            <person name="Arai W."/>
            <person name="Tsubouchi T."/>
            <person name="Morono Y."/>
            <person name="Uchiyama I."/>
            <person name="Ito T."/>
            <person name="Fujiyama A."/>
            <person name="Inagaki F."/>
            <person name="Takami H."/>
        </authorList>
    </citation>
    <scope>NUCLEOTIDE SEQUENCE</scope>
    <source>
        <strain evidence="2">Expedition CK06-06</strain>
    </source>
</reference>